<sequence>MIKILGNSFLMGSKNSDSFKVDNSQTIKSVKVESFFIDETPVTNLEFQKFIQDTSYITEAEKYNASFVFTALLDEKTKQKSNPVDFDKLWYYVQGANWKNPEGPHSDIKTRMNHPVVHVSRNDAIEYCNWSGKRLLTEAEWEYAARGGLENQKFPWGNELLLNEEWNCNIWQGEFPFGNTKEDGFLGTAPVKTFKPNNYGLYQMVGNVWEWCSNPKDVDYDYFNQQNSHNIYNANKKQSNNFFAIRGGSFLCHDKFCKRYKVYSRNSNSAESTSSNLSFRCAKSIT</sequence>
<evidence type="ECO:0000313" key="2">
    <source>
        <dbReference type="EMBL" id="ATZ18736.1"/>
    </source>
</evidence>
<dbReference type="Proteomes" id="UP000232230">
    <property type="component" value="Chromosome"/>
</dbReference>
<accession>A0A2K8NYV6</accession>
<evidence type="ECO:0000313" key="3">
    <source>
        <dbReference type="Proteomes" id="UP000232230"/>
    </source>
</evidence>
<feature type="domain" description="Sulfatase-modifying factor enzyme-like" evidence="1">
    <location>
        <begin position="1"/>
        <end position="283"/>
    </location>
</feature>
<dbReference type="GO" id="GO:0120147">
    <property type="term" value="F:formylglycine-generating oxidase activity"/>
    <property type="evidence" value="ECO:0007669"/>
    <property type="project" value="TreeGrafter"/>
</dbReference>
<evidence type="ECO:0000259" key="1">
    <source>
        <dbReference type="Pfam" id="PF03781"/>
    </source>
</evidence>
<dbReference type="InterPro" id="IPR051043">
    <property type="entry name" value="Sulfatase_Mod_Factor_Kinase"/>
</dbReference>
<dbReference type="Gene3D" id="3.90.1580.10">
    <property type="entry name" value="paralog of FGE (formylglycine-generating enzyme)"/>
    <property type="match status" value="1"/>
</dbReference>
<gene>
    <name evidence="2" type="ORF">ESOMN_v1c03540</name>
</gene>
<dbReference type="EMBL" id="CP024965">
    <property type="protein sequence ID" value="ATZ18736.1"/>
    <property type="molecule type" value="Genomic_DNA"/>
</dbReference>
<organism evidence="2 3">
    <name type="scientific">Williamsoniiplasma somnilux</name>
    <dbReference type="NCBI Taxonomy" id="215578"/>
    <lineage>
        <taxon>Bacteria</taxon>
        <taxon>Bacillati</taxon>
        <taxon>Mycoplasmatota</taxon>
        <taxon>Mollicutes</taxon>
        <taxon>Entomoplasmatales</taxon>
        <taxon>Williamsoniiplasma</taxon>
    </lineage>
</organism>
<dbReference type="PANTHER" id="PTHR23150">
    <property type="entry name" value="SULFATASE MODIFYING FACTOR 1, 2"/>
    <property type="match status" value="1"/>
</dbReference>
<name>A0A2K8NYV6_9MOLU</name>
<dbReference type="AlphaFoldDB" id="A0A2K8NYV6"/>
<dbReference type="SUPFAM" id="SSF56436">
    <property type="entry name" value="C-type lectin-like"/>
    <property type="match status" value="1"/>
</dbReference>
<reference evidence="2 3" key="1">
    <citation type="submission" date="2017-11" db="EMBL/GenBank/DDBJ databases">
        <title>Genome sequence of Entomoplasma somnilux PYAN-1 (ATCC 49194).</title>
        <authorList>
            <person name="Lo W.-S."/>
            <person name="Gasparich G.E."/>
            <person name="Kuo C.-H."/>
        </authorList>
    </citation>
    <scope>NUCLEOTIDE SEQUENCE [LARGE SCALE GENOMIC DNA]</scope>
    <source>
        <strain evidence="2 3">PYAN-1</strain>
    </source>
</reference>
<dbReference type="Pfam" id="PF03781">
    <property type="entry name" value="FGE-sulfatase"/>
    <property type="match status" value="1"/>
</dbReference>
<dbReference type="InterPro" id="IPR042095">
    <property type="entry name" value="SUMF_sf"/>
</dbReference>
<dbReference type="InterPro" id="IPR005532">
    <property type="entry name" value="SUMF_dom"/>
</dbReference>
<dbReference type="InterPro" id="IPR016187">
    <property type="entry name" value="CTDL_fold"/>
</dbReference>
<dbReference type="RefSeq" id="WP_024863259.1">
    <property type="nucleotide sequence ID" value="NZ_CP024965.1"/>
</dbReference>
<protein>
    <submittedName>
        <fullName evidence="2">Serine/threonine protein phosphatase</fullName>
    </submittedName>
</protein>
<proteinExistence type="predicted"/>
<keyword evidence="3" id="KW-1185">Reference proteome</keyword>
<dbReference type="KEGG" id="esx:ESOMN_v1c03540"/>
<dbReference type="PANTHER" id="PTHR23150:SF19">
    <property type="entry name" value="FORMYLGLYCINE-GENERATING ENZYME"/>
    <property type="match status" value="1"/>
</dbReference>